<keyword evidence="6" id="KW-1185">Reference proteome</keyword>
<dbReference type="GO" id="GO:0016020">
    <property type="term" value="C:membrane"/>
    <property type="evidence" value="ECO:0007669"/>
    <property type="project" value="InterPro"/>
</dbReference>
<evidence type="ECO:0000313" key="4">
    <source>
        <dbReference type="EMBL" id="SEN25128.1"/>
    </source>
</evidence>
<name>A0A1H8F298_9HYPH</name>
<reference evidence="5" key="3">
    <citation type="submission" date="2016-10" db="EMBL/GenBank/DDBJ databases">
        <authorList>
            <person name="Wibberg D."/>
        </authorList>
    </citation>
    <scope>NUCLEOTIDE SEQUENCE [LARGE SCALE GENOMIC DNA]</scope>
</reference>
<dbReference type="PANTHER" id="PTHR33219:SF14">
    <property type="entry name" value="PROTEIN COFACTOR ASSEMBLY OF COMPLEX C SUBUNIT B CCB3, CHLOROPLASTIC-RELATED"/>
    <property type="match status" value="1"/>
</dbReference>
<keyword evidence="2" id="KW-1133">Transmembrane helix</keyword>
<sequence length="121" mass="13814">MRFETALARLVVNVYMSVNNELEIAMLALFQTIDLALNLYTWVLIASAIFSWLYAFNVINSSNQFVNSVGMFLYNVTEPLLRPIRRVLPNLGGIDISPIILLLIIFFVRSLMWNSIFPLVA</sequence>
<feature type="transmembrane region" description="Helical" evidence="2">
    <location>
        <begin position="87"/>
        <end position="108"/>
    </location>
</feature>
<dbReference type="AlphaFoldDB" id="A0A1H8F298"/>
<evidence type="ECO:0000313" key="3">
    <source>
        <dbReference type="EMBL" id="SEH39486.1"/>
    </source>
</evidence>
<evidence type="ECO:0000313" key="5">
    <source>
        <dbReference type="Proteomes" id="UP000183063"/>
    </source>
</evidence>
<dbReference type="PANTHER" id="PTHR33219">
    <property type="entry name" value="YLMG HOMOLOG PROTEIN 2, CHLOROPLASTIC"/>
    <property type="match status" value="1"/>
</dbReference>
<organism evidence="3 5">
    <name type="scientific">Rhizobium tibeticum</name>
    <dbReference type="NCBI Taxonomy" id="501024"/>
    <lineage>
        <taxon>Bacteria</taxon>
        <taxon>Pseudomonadati</taxon>
        <taxon>Pseudomonadota</taxon>
        <taxon>Alphaproteobacteria</taxon>
        <taxon>Hyphomicrobiales</taxon>
        <taxon>Rhizobiaceae</taxon>
        <taxon>Rhizobium/Agrobacterium group</taxon>
        <taxon>Rhizobium</taxon>
    </lineage>
</organism>
<comment type="similarity">
    <text evidence="1">Belongs to the YggT family.</text>
</comment>
<evidence type="ECO:0000256" key="2">
    <source>
        <dbReference type="SAM" id="Phobius"/>
    </source>
</evidence>
<keyword evidence="2" id="KW-0812">Transmembrane</keyword>
<accession>A0A1H8F298</accession>
<reference evidence="4 6" key="1">
    <citation type="submission" date="2016-10" db="EMBL/GenBank/DDBJ databases">
        <authorList>
            <person name="Varghese N."/>
            <person name="Submissions S."/>
        </authorList>
    </citation>
    <scope>NUCLEOTIDE SEQUENCE [LARGE SCALE GENOMIC DNA]</scope>
    <source>
        <strain evidence="4 6">CGMCC 1.7071</strain>
    </source>
</reference>
<keyword evidence="2" id="KW-0472">Membrane</keyword>
<proteinExistence type="inferred from homology"/>
<evidence type="ECO:0000313" key="6">
    <source>
        <dbReference type="Proteomes" id="UP000198939"/>
    </source>
</evidence>
<gene>
    <name evidence="3" type="ORF">RTCCBAU85039_0128</name>
    <name evidence="4" type="ORF">SAMN05216228_1003130</name>
</gene>
<reference evidence="3" key="2">
    <citation type="submission" date="2016-10" db="EMBL/GenBank/DDBJ databases">
        <authorList>
            <person name="de Groot N.N."/>
        </authorList>
    </citation>
    <scope>NUCLEOTIDE SEQUENCE [LARGE SCALE GENOMIC DNA]</scope>
    <source>
        <strain evidence="3">CCBAU85039</strain>
    </source>
</reference>
<dbReference type="Proteomes" id="UP000198939">
    <property type="component" value="Unassembled WGS sequence"/>
</dbReference>
<dbReference type="STRING" id="501024.RTCCBAU85039_0128"/>
<dbReference type="InterPro" id="IPR003425">
    <property type="entry name" value="CCB3/YggT"/>
</dbReference>
<dbReference type="EMBL" id="FNXB01000001">
    <property type="protein sequence ID" value="SEH39486.1"/>
    <property type="molecule type" value="Genomic_DNA"/>
</dbReference>
<feature type="transmembrane region" description="Helical" evidence="2">
    <location>
        <begin position="35"/>
        <end position="55"/>
    </location>
</feature>
<dbReference type="Proteomes" id="UP000183063">
    <property type="component" value="Unassembled WGS sequence"/>
</dbReference>
<protein>
    <submittedName>
        <fullName evidence="3 4">YGGT family protein</fullName>
    </submittedName>
</protein>
<evidence type="ECO:0000256" key="1">
    <source>
        <dbReference type="ARBA" id="ARBA00010894"/>
    </source>
</evidence>
<dbReference type="EMBL" id="FOCV01000003">
    <property type="protein sequence ID" value="SEN25128.1"/>
    <property type="molecule type" value="Genomic_DNA"/>
</dbReference>
<dbReference type="Pfam" id="PF02325">
    <property type="entry name" value="CCB3_YggT"/>
    <property type="match status" value="1"/>
</dbReference>